<dbReference type="GO" id="GO:1990904">
    <property type="term" value="C:ribonucleoprotein complex"/>
    <property type="evidence" value="ECO:0007669"/>
    <property type="project" value="UniProtKB-KW"/>
</dbReference>
<dbReference type="HOGENOM" id="CLU_187872_0_0_1"/>
<reference evidence="2 3" key="1">
    <citation type="journal article" date="2012" name="PLoS Pathog.">
        <title>The genome of the obligate intracellular parasite Trachipleistophora hominis: new insights into microsporidian genome dynamics and reductive evolution.</title>
        <authorList>
            <person name="Heinz E."/>
            <person name="Williams T.A."/>
            <person name="Nakjang S."/>
            <person name="Noel C.J."/>
            <person name="Swan D.C."/>
            <person name="Goldberg A.V."/>
            <person name="Harris S.R."/>
            <person name="Weinmaier T."/>
            <person name="Markert S."/>
            <person name="Becher D."/>
            <person name="Bernhardt J."/>
            <person name="Dagan T."/>
            <person name="Hacker C."/>
            <person name="Lucocq J.M."/>
            <person name="Schweder T."/>
            <person name="Rattei T."/>
            <person name="Hall N."/>
            <person name="Hirt R.P."/>
            <person name="Embley T.M."/>
        </authorList>
    </citation>
    <scope>NUCLEOTIDE SEQUENCE [LARGE SCALE GENOMIC DNA]</scope>
</reference>
<evidence type="ECO:0000259" key="1">
    <source>
        <dbReference type="SMART" id="SM00651"/>
    </source>
</evidence>
<dbReference type="InParanoid" id="L7JXP5"/>
<dbReference type="AlphaFoldDB" id="L7JXP5"/>
<dbReference type="Gene3D" id="2.30.30.100">
    <property type="match status" value="1"/>
</dbReference>
<dbReference type="Pfam" id="PF01423">
    <property type="entry name" value="LSM"/>
    <property type="match status" value="1"/>
</dbReference>
<dbReference type="EMBL" id="JH993919">
    <property type="protein sequence ID" value="ELQ75826.1"/>
    <property type="molecule type" value="Genomic_DNA"/>
</dbReference>
<evidence type="ECO:0000313" key="3">
    <source>
        <dbReference type="Proteomes" id="UP000011185"/>
    </source>
</evidence>
<dbReference type="SUPFAM" id="SSF50182">
    <property type="entry name" value="Sm-like ribonucleoproteins"/>
    <property type="match status" value="1"/>
</dbReference>
<name>L7JXP5_TRAHO</name>
<dbReference type="InterPro" id="IPR010920">
    <property type="entry name" value="LSM_dom_sf"/>
</dbReference>
<organism evidence="2 3">
    <name type="scientific">Trachipleistophora hominis</name>
    <name type="common">Microsporidian parasite</name>
    <dbReference type="NCBI Taxonomy" id="72359"/>
    <lineage>
        <taxon>Eukaryota</taxon>
        <taxon>Fungi</taxon>
        <taxon>Fungi incertae sedis</taxon>
        <taxon>Microsporidia</taxon>
        <taxon>Pleistophoridae</taxon>
        <taxon>Trachipleistophora</taxon>
    </lineage>
</organism>
<dbReference type="OMA" id="CIYRGKA"/>
<evidence type="ECO:0000313" key="2">
    <source>
        <dbReference type="EMBL" id="ELQ75826.1"/>
    </source>
</evidence>
<proteinExistence type="predicted"/>
<dbReference type="Proteomes" id="UP000011185">
    <property type="component" value="Unassembled WGS sequence"/>
</dbReference>
<feature type="domain" description="Sm" evidence="1">
    <location>
        <begin position="3"/>
        <end position="69"/>
    </location>
</feature>
<accession>L7JXP5</accession>
<dbReference type="OrthoDB" id="2188491at2759"/>
<gene>
    <name evidence="2" type="ORF">THOM_1219</name>
</gene>
<sequence length="69" mass="7867">MYDIYKSFIRKRIKIKLNDNSSIEGDLISIDGYLNLALQHVLLYEEGIGEPFVFRSCLVKGSNVECIAL</sequence>
<keyword evidence="3" id="KW-1185">Reference proteome</keyword>
<dbReference type="InterPro" id="IPR001163">
    <property type="entry name" value="Sm_dom_euk/arc"/>
</dbReference>
<protein>
    <submittedName>
        <fullName evidence="2">Putative Like-Sm ribonucleoprotein (LSM) domain protein</fullName>
    </submittedName>
</protein>
<keyword evidence="2" id="KW-0687">Ribonucleoprotein</keyword>
<dbReference type="SMART" id="SM00651">
    <property type="entry name" value="Sm"/>
    <property type="match status" value="1"/>
</dbReference>
<dbReference type="VEuPathDB" id="MicrosporidiaDB:THOM_1219"/>